<proteinExistence type="inferred from homology"/>
<dbReference type="CTD" id="31566"/>
<dbReference type="PANTHER" id="PTHR16288">
    <property type="entry name" value="WD40 REPEAT PROTEIN 4"/>
    <property type="match status" value="1"/>
</dbReference>
<dbReference type="GO" id="GO:0005829">
    <property type="term" value="C:cytosol"/>
    <property type="evidence" value="ECO:0007669"/>
    <property type="project" value="TreeGrafter"/>
</dbReference>
<comment type="subunit">
    <text evidence="7">Forms a heterodimer with the catalytic subunit Mettl1. Interacts with mei-P26 and weakly interacts with bgcn; required for the function or formation of the mei-P26-bgcn-bam-sxl complex. Interacts with nanos; may be involved in mei-P26-dependent derepression of the BMP signaling pathway. Interacts with Myc; the interaction may be mediated by mei-P26 and may be involved in the regulation of ribosome biogenesis.</text>
</comment>
<dbReference type="InterPro" id="IPR015943">
    <property type="entry name" value="WD40/YVTN_repeat-like_dom_sf"/>
</dbReference>
<comment type="subcellular location">
    <subcellularLocation>
        <location evidence="1 8">Nucleus</location>
    </subcellularLocation>
</comment>
<dbReference type="PROSITE" id="PS50082">
    <property type="entry name" value="WD_REPEATS_2"/>
    <property type="match status" value="1"/>
</dbReference>
<keyword evidence="4 8" id="KW-0677">Repeat</keyword>
<evidence type="ECO:0000256" key="4">
    <source>
        <dbReference type="ARBA" id="ARBA00022737"/>
    </source>
</evidence>
<dbReference type="GO" id="GO:0106004">
    <property type="term" value="P:tRNA (guanine-N7)-methylation"/>
    <property type="evidence" value="ECO:0007669"/>
    <property type="project" value="UniProtKB-UniRule"/>
</dbReference>
<comment type="similarity">
    <text evidence="8">Belongs to the WD repeat TRM82 family.</text>
</comment>
<dbReference type="InterPro" id="IPR036322">
    <property type="entry name" value="WD40_repeat_dom_sf"/>
</dbReference>
<dbReference type="HAMAP" id="MF_03056">
    <property type="entry name" value="TRM82"/>
    <property type="match status" value="1"/>
</dbReference>
<evidence type="ECO:0000256" key="2">
    <source>
        <dbReference type="ARBA" id="ARBA00022574"/>
    </source>
</evidence>
<organism evidence="10 11">
    <name type="scientific">Galendromus occidentalis</name>
    <name type="common">western predatory mite</name>
    <dbReference type="NCBI Taxonomy" id="34638"/>
    <lineage>
        <taxon>Eukaryota</taxon>
        <taxon>Metazoa</taxon>
        <taxon>Ecdysozoa</taxon>
        <taxon>Arthropoda</taxon>
        <taxon>Chelicerata</taxon>
        <taxon>Arachnida</taxon>
        <taxon>Acari</taxon>
        <taxon>Parasitiformes</taxon>
        <taxon>Mesostigmata</taxon>
        <taxon>Gamasina</taxon>
        <taxon>Phytoseioidea</taxon>
        <taxon>Phytoseiidae</taxon>
        <taxon>Typhlodrominae</taxon>
        <taxon>Galendromus</taxon>
    </lineage>
</organism>
<keyword evidence="10" id="KW-1185">Reference proteome</keyword>
<dbReference type="SUPFAM" id="SSF50978">
    <property type="entry name" value="WD40 repeat-like"/>
    <property type="match status" value="1"/>
</dbReference>
<evidence type="ECO:0000256" key="9">
    <source>
        <dbReference type="PROSITE-ProRule" id="PRU00221"/>
    </source>
</evidence>
<evidence type="ECO:0000256" key="5">
    <source>
        <dbReference type="ARBA" id="ARBA00023242"/>
    </source>
</evidence>
<sequence>MPTLISAVGDLLLLSVGNRVVAMRNRGSSSSKMELPLPSPEICESRSGADCADAVGPRPEMTSLHISSCQMYLLATTSDKRLIIWNRQQEETSGGAEGKWLIHSVRKTPRKCIQTSLSKLAPRMVLVADRAGDVYEYDLEDCGASPRLLMGRLSMLLDMTLTASNEFLIICDRDEKIQVSSYPDCYDIVAFCLGHQQFVTSITTLDHHGDRLVSVGGDGKLKLWDIRTGTCLDSFDCWADAAQAERLRPFEQYSSVKDGKKTRPPLKKVLNRGDLVVVIYSRVPYVHILSCRGGASFKKLAGIHTDLPVRDATIDQSSRLWILTPAPSIYQLDAAGSHSEVQLSPDIAEYLRDLIAPLAGTTESNAELDTLYKQWFDNVEEYLLRKKSRQEEKIQKKKRANRNKIAVK</sequence>
<evidence type="ECO:0000313" key="10">
    <source>
        <dbReference type="Proteomes" id="UP000694867"/>
    </source>
</evidence>
<feature type="repeat" description="WD" evidence="9">
    <location>
        <begin position="192"/>
        <end position="234"/>
    </location>
</feature>
<evidence type="ECO:0000256" key="1">
    <source>
        <dbReference type="ARBA" id="ARBA00004123"/>
    </source>
</evidence>
<evidence type="ECO:0000256" key="8">
    <source>
        <dbReference type="HAMAP-Rule" id="MF_03056"/>
    </source>
</evidence>
<comment type="pathway">
    <text evidence="8">tRNA modification; N(7)-methylguanine-tRNA biosynthesis.</text>
</comment>
<accession>A0AAJ7L852</accession>
<evidence type="ECO:0000313" key="11">
    <source>
        <dbReference type="RefSeq" id="XP_018497462.2"/>
    </source>
</evidence>
<gene>
    <name evidence="11" type="primary">LOC100904642</name>
</gene>
<evidence type="ECO:0000256" key="7">
    <source>
        <dbReference type="ARBA" id="ARBA00093542"/>
    </source>
</evidence>
<keyword evidence="2 8" id="KW-0853">WD repeat</keyword>
<protein>
    <recommendedName>
        <fullName evidence="8">tRNA (guanine-N(7)-)-methyltransferase non-catalytic subunit</fullName>
    </recommendedName>
    <alternativeName>
        <fullName evidence="8">WD repeat-containing protein 4 homolog</fullName>
    </alternativeName>
</protein>
<evidence type="ECO:0000256" key="6">
    <source>
        <dbReference type="ARBA" id="ARBA00093337"/>
    </source>
</evidence>
<dbReference type="InterPro" id="IPR028884">
    <property type="entry name" value="Trm82"/>
</dbReference>
<comment type="function">
    <text evidence="8">Required for the formation of N(7)-methylguanine at position 46 (m7G46) in tRNA. In the complex, it is required to stabilize and induce conformational changes of the catalytic subunit.</text>
</comment>
<dbReference type="KEGG" id="goe:100904642"/>
<dbReference type="GeneID" id="100904642"/>
<dbReference type="Proteomes" id="UP000694867">
    <property type="component" value="Unplaced"/>
</dbReference>
<keyword evidence="3 8" id="KW-0819">tRNA processing</keyword>
<dbReference type="RefSeq" id="XP_018497462.2">
    <property type="nucleotide sequence ID" value="XM_018641946.2"/>
</dbReference>
<dbReference type="InterPro" id="IPR019775">
    <property type="entry name" value="WD40_repeat_CS"/>
</dbReference>
<dbReference type="Pfam" id="PF00400">
    <property type="entry name" value="WD40"/>
    <property type="match status" value="1"/>
</dbReference>
<dbReference type="PROSITE" id="PS00678">
    <property type="entry name" value="WD_REPEATS_1"/>
    <property type="match status" value="1"/>
</dbReference>
<dbReference type="AlphaFoldDB" id="A0AAJ7L852"/>
<dbReference type="SMART" id="SM00320">
    <property type="entry name" value="WD40"/>
    <property type="match status" value="2"/>
</dbReference>
<dbReference type="PROSITE" id="PS50294">
    <property type="entry name" value="WD_REPEATS_REGION"/>
    <property type="match status" value="1"/>
</dbReference>
<evidence type="ECO:0000256" key="3">
    <source>
        <dbReference type="ARBA" id="ARBA00022694"/>
    </source>
</evidence>
<name>A0AAJ7L852_9ACAR</name>
<dbReference type="InterPro" id="IPR001680">
    <property type="entry name" value="WD40_rpt"/>
</dbReference>
<dbReference type="Gene3D" id="2.130.10.10">
    <property type="entry name" value="YVTN repeat-like/Quinoprotein amine dehydrogenase"/>
    <property type="match status" value="1"/>
</dbReference>
<keyword evidence="5 8" id="KW-0539">Nucleus</keyword>
<dbReference type="GO" id="GO:0005634">
    <property type="term" value="C:nucleus"/>
    <property type="evidence" value="ECO:0007669"/>
    <property type="project" value="UniProtKB-SubCell"/>
</dbReference>
<dbReference type="PANTHER" id="PTHR16288:SF0">
    <property type="entry name" value="TRNA (GUANINE-N(7)-)-METHYLTRANSFERASE NON-CATALYTIC SUBUNIT WDR4"/>
    <property type="match status" value="1"/>
</dbReference>
<comment type="function">
    <text evidence="6">Required for the Mettl1-dependent formation of N(7)-methylguanine at position 46 (m7G46) in tRNA. In the Mettl1-wuho methyltransferase complex, it is required to stabilize and induce conformational changes of the catalytic subunit. Required for binding of nanos mRNA and repression of translation by the mei-P26-bgcn-bam-sxl complex. May cooperate with mei-P26 and nanos to derepress the BMP signaling pathway. May cooperate with mei-P26 to suppress expression of a subset of microRNAs. May cooperate with mei-P26 to regulate bam expression levels in germline cells during gametogenesis. Required to promote mitosis to meiosis transition during gametogenesis. May regulate germline cell division in part by regulating ribosome biogenesis.</text>
</comment>
<dbReference type="GO" id="GO:0043527">
    <property type="term" value="C:tRNA methyltransferase complex"/>
    <property type="evidence" value="ECO:0007669"/>
    <property type="project" value="TreeGrafter"/>
</dbReference>
<reference evidence="11" key="1">
    <citation type="submission" date="2025-08" db="UniProtKB">
        <authorList>
            <consortium name="RefSeq"/>
        </authorList>
    </citation>
    <scope>IDENTIFICATION</scope>
</reference>